<dbReference type="GO" id="GO:0004176">
    <property type="term" value="F:ATP-dependent peptidase activity"/>
    <property type="evidence" value="ECO:0007669"/>
    <property type="project" value="InterPro"/>
</dbReference>
<keyword evidence="6" id="KW-0482">Metalloprotease</keyword>
<keyword evidence="6" id="KW-0645">Protease</keyword>
<evidence type="ECO:0000256" key="1">
    <source>
        <dbReference type="ARBA" id="ARBA00001947"/>
    </source>
</evidence>
<dbReference type="InterPro" id="IPR000642">
    <property type="entry name" value="Peptidase_M41"/>
</dbReference>
<evidence type="ECO:0000256" key="6">
    <source>
        <dbReference type="ARBA" id="ARBA00023049"/>
    </source>
</evidence>
<evidence type="ECO:0000313" key="8">
    <source>
        <dbReference type="EMBL" id="TKR57999.1"/>
    </source>
</evidence>
<reference evidence="8 9" key="1">
    <citation type="journal article" date="2015" name="Genome Biol.">
        <title>Comparative genomics of Steinernema reveals deeply conserved gene regulatory networks.</title>
        <authorList>
            <person name="Dillman A.R."/>
            <person name="Macchietto M."/>
            <person name="Porter C.F."/>
            <person name="Rogers A."/>
            <person name="Williams B."/>
            <person name="Antoshechkin I."/>
            <person name="Lee M.M."/>
            <person name="Goodwin Z."/>
            <person name="Lu X."/>
            <person name="Lewis E.E."/>
            <person name="Goodrich-Blair H."/>
            <person name="Stock S.P."/>
            <person name="Adams B.J."/>
            <person name="Sternberg P.W."/>
            <person name="Mortazavi A."/>
        </authorList>
    </citation>
    <scope>NUCLEOTIDE SEQUENCE [LARGE SCALE GENOMIC DNA]</scope>
    <source>
        <strain evidence="8 9">ALL</strain>
    </source>
</reference>
<dbReference type="SUPFAM" id="SSF140990">
    <property type="entry name" value="FtsH protease domain-like"/>
    <property type="match status" value="1"/>
</dbReference>
<evidence type="ECO:0000256" key="5">
    <source>
        <dbReference type="ARBA" id="ARBA00022840"/>
    </source>
</evidence>
<accession>A0A4U5LQ02</accession>
<dbReference type="InterPro" id="IPR050928">
    <property type="entry name" value="ATP-dep_Zn_Metalloprotease"/>
</dbReference>
<dbReference type="InterPro" id="IPR037219">
    <property type="entry name" value="Peptidase_M41-like"/>
</dbReference>
<reference evidence="8 9" key="2">
    <citation type="journal article" date="2019" name="G3 (Bethesda)">
        <title>Hybrid Assembly of the Genome of the Entomopathogenic Nematode Steinernema carpocapsae Identifies the X-Chromosome.</title>
        <authorList>
            <person name="Serra L."/>
            <person name="Macchietto M."/>
            <person name="Macias-Munoz A."/>
            <person name="McGill C.J."/>
            <person name="Rodriguez I.M."/>
            <person name="Rodriguez B."/>
            <person name="Murad R."/>
            <person name="Mortazavi A."/>
        </authorList>
    </citation>
    <scope>NUCLEOTIDE SEQUENCE [LARGE SCALE GENOMIC DNA]</scope>
    <source>
        <strain evidence="8 9">ALL</strain>
    </source>
</reference>
<proteinExistence type="predicted"/>
<sequence>MLRKFSQAKKIRAFHEARWFLKHARPVVKISVEFLDKVCFFLGGRVAEELFFNSITSGAADNLQKVTDLAYTQIVQCGMSSKLGPMAFVRNSKAF</sequence>
<dbReference type="GO" id="GO:0004222">
    <property type="term" value="F:metalloendopeptidase activity"/>
    <property type="evidence" value="ECO:0007669"/>
    <property type="project" value="InterPro"/>
</dbReference>
<keyword evidence="9" id="KW-1185">Reference proteome</keyword>
<gene>
    <name evidence="8" type="ORF">L596_030628</name>
</gene>
<feature type="domain" description="Peptidase M41" evidence="7">
    <location>
        <begin position="33"/>
        <end position="93"/>
    </location>
</feature>
<dbReference type="GO" id="GO:0005524">
    <property type="term" value="F:ATP binding"/>
    <property type="evidence" value="ECO:0007669"/>
    <property type="project" value="UniProtKB-KW"/>
</dbReference>
<evidence type="ECO:0000256" key="2">
    <source>
        <dbReference type="ARBA" id="ARBA00022723"/>
    </source>
</evidence>
<dbReference type="PANTHER" id="PTHR43655">
    <property type="entry name" value="ATP-DEPENDENT PROTEASE"/>
    <property type="match status" value="1"/>
</dbReference>
<dbReference type="AlphaFoldDB" id="A0A4U5LQ02"/>
<keyword evidence="2" id="KW-0479">Metal-binding</keyword>
<evidence type="ECO:0000259" key="7">
    <source>
        <dbReference type="Pfam" id="PF01434"/>
    </source>
</evidence>
<keyword evidence="4" id="KW-0862">Zinc</keyword>
<dbReference type="OrthoDB" id="1413014at2759"/>
<dbReference type="STRING" id="34508.A0A4U5LQ02"/>
<name>A0A4U5LQ02_STECR</name>
<evidence type="ECO:0000313" key="9">
    <source>
        <dbReference type="Proteomes" id="UP000298663"/>
    </source>
</evidence>
<keyword evidence="6" id="KW-0378">Hydrolase</keyword>
<protein>
    <recommendedName>
        <fullName evidence="7">Peptidase M41 domain-containing protein</fullName>
    </recommendedName>
</protein>
<organism evidence="8 9">
    <name type="scientific">Steinernema carpocapsae</name>
    <name type="common">Entomopathogenic nematode</name>
    <dbReference type="NCBI Taxonomy" id="34508"/>
    <lineage>
        <taxon>Eukaryota</taxon>
        <taxon>Metazoa</taxon>
        <taxon>Ecdysozoa</taxon>
        <taxon>Nematoda</taxon>
        <taxon>Chromadorea</taxon>
        <taxon>Rhabditida</taxon>
        <taxon>Tylenchina</taxon>
        <taxon>Panagrolaimomorpha</taxon>
        <taxon>Strongyloidoidea</taxon>
        <taxon>Steinernematidae</taxon>
        <taxon>Steinernema</taxon>
    </lineage>
</organism>
<dbReference type="Pfam" id="PF01434">
    <property type="entry name" value="Peptidase_M41"/>
    <property type="match status" value="1"/>
</dbReference>
<dbReference type="Gene3D" id="1.20.58.760">
    <property type="entry name" value="Peptidase M41"/>
    <property type="match status" value="1"/>
</dbReference>
<comment type="cofactor">
    <cofactor evidence="1">
        <name>Zn(2+)</name>
        <dbReference type="ChEBI" id="CHEBI:29105"/>
    </cofactor>
</comment>
<dbReference type="PANTHER" id="PTHR43655:SF2">
    <property type="entry name" value="AFG3 LIKE MATRIX AAA PEPTIDASE SUBUNIT 2, ISOFORM A"/>
    <property type="match status" value="1"/>
</dbReference>
<dbReference type="EMBL" id="AZBU02000014">
    <property type="protein sequence ID" value="TKR57999.1"/>
    <property type="molecule type" value="Genomic_DNA"/>
</dbReference>
<keyword evidence="5" id="KW-0067">ATP-binding</keyword>
<comment type="caution">
    <text evidence="8">The sequence shown here is derived from an EMBL/GenBank/DDBJ whole genome shotgun (WGS) entry which is preliminary data.</text>
</comment>
<dbReference type="GO" id="GO:0046872">
    <property type="term" value="F:metal ion binding"/>
    <property type="evidence" value="ECO:0007669"/>
    <property type="project" value="UniProtKB-KW"/>
</dbReference>
<dbReference type="GO" id="GO:0034982">
    <property type="term" value="P:mitochondrial protein processing"/>
    <property type="evidence" value="ECO:0007669"/>
    <property type="project" value="TreeGrafter"/>
</dbReference>
<evidence type="ECO:0000256" key="3">
    <source>
        <dbReference type="ARBA" id="ARBA00022741"/>
    </source>
</evidence>
<evidence type="ECO:0000256" key="4">
    <source>
        <dbReference type="ARBA" id="ARBA00022833"/>
    </source>
</evidence>
<dbReference type="Proteomes" id="UP000298663">
    <property type="component" value="Unassembled WGS sequence"/>
</dbReference>
<dbReference type="GO" id="GO:0005745">
    <property type="term" value="C:m-AAA complex"/>
    <property type="evidence" value="ECO:0007669"/>
    <property type="project" value="TreeGrafter"/>
</dbReference>
<keyword evidence="3" id="KW-0547">Nucleotide-binding</keyword>